<dbReference type="SUPFAM" id="SSF161098">
    <property type="entry name" value="MetI-like"/>
    <property type="match status" value="1"/>
</dbReference>
<feature type="transmembrane region" description="Helical" evidence="7">
    <location>
        <begin position="278"/>
        <end position="298"/>
    </location>
</feature>
<dbReference type="OrthoDB" id="3341820at2"/>
<dbReference type="Gene3D" id="1.10.3720.10">
    <property type="entry name" value="MetI-like"/>
    <property type="match status" value="1"/>
</dbReference>
<proteinExistence type="inferred from homology"/>
<organism evidence="9 10">
    <name type="scientific">Acrocarpospora pleiomorpha</name>
    <dbReference type="NCBI Taxonomy" id="90975"/>
    <lineage>
        <taxon>Bacteria</taxon>
        <taxon>Bacillati</taxon>
        <taxon>Actinomycetota</taxon>
        <taxon>Actinomycetes</taxon>
        <taxon>Streptosporangiales</taxon>
        <taxon>Streptosporangiaceae</taxon>
        <taxon>Acrocarpospora</taxon>
    </lineage>
</organism>
<sequence>MAQQGLGKEAPSFVPARHERSAPRRSPSWLFLVPALALYVFILVIPSLRGIAYSFTDWNGVSAAFNFVGLDNFARLVTDPFGRGAVMNTVLLATGITVLQVITGLLLALALNSAIKGRNFLRVLFFAPVMVMPVVTSYLWKYILGGSGALNQILQAVGLSQVAQPWLGQRETALVWIILVAVWQGAGVTMAIYLAGLQTIPREIREAVDLDGAGPWARLWYITMPLLRPATSVATLLVLIGSLKLFDQVWVLTQGGPANSTDTLATTIYRTSFAFGEFSYGVTLAVALSLIVAVIAIIQQRVANRRTSA</sequence>
<feature type="transmembrane region" description="Helical" evidence="7">
    <location>
        <begin position="90"/>
        <end position="111"/>
    </location>
</feature>
<evidence type="ECO:0000256" key="1">
    <source>
        <dbReference type="ARBA" id="ARBA00004651"/>
    </source>
</evidence>
<feature type="transmembrane region" description="Helical" evidence="7">
    <location>
        <begin position="226"/>
        <end position="246"/>
    </location>
</feature>
<evidence type="ECO:0000313" key="10">
    <source>
        <dbReference type="Proteomes" id="UP000377595"/>
    </source>
</evidence>
<dbReference type="PROSITE" id="PS50928">
    <property type="entry name" value="ABC_TM1"/>
    <property type="match status" value="1"/>
</dbReference>
<keyword evidence="5 7" id="KW-1133">Transmembrane helix</keyword>
<comment type="subcellular location">
    <subcellularLocation>
        <location evidence="1 7">Cell membrane</location>
        <topology evidence="1 7">Multi-pass membrane protein</topology>
    </subcellularLocation>
</comment>
<dbReference type="RefSeq" id="WP_155348763.1">
    <property type="nucleotide sequence ID" value="NZ_BLAF01000046.1"/>
</dbReference>
<dbReference type="InterPro" id="IPR051393">
    <property type="entry name" value="ABC_transporter_permease"/>
</dbReference>
<comment type="similarity">
    <text evidence="7">Belongs to the binding-protein-dependent transport system permease family.</text>
</comment>
<keyword evidence="2 7" id="KW-0813">Transport</keyword>
<dbReference type="EMBL" id="BLAF01000046">
    <property type="protein sequence ID" value="GES23899.1"/>
    <property type="molecule type" value="Genomic_DNA"/>
</dbReference>
<evidence type="ECO:0000256" key="2">
    <source>
        <dbReference type="ARBA" id="ARBA00022448"/>
    </source>
</evidence>
<name>A0A5M3XV40_9ACTN</name>
<keyword evidence="4 7" id="KW-0812">Transmembrane</keyword>
<dbReference type="PANTHER" id="PTHR30193">
    <property type="entry name" value="ABC TRANSPORTER PERMEASE PROTEIN"/>
    <property type="match status" value="1"/>
</dbReference>
<keyword evidence="6 7" id="KW-0472">Membrane</keyword>
<dbReference type="GO" id="GO:0055085">
    <property type="term" value="P:transmembrane transport"/>
    <property type="evidence" value="ECO:0007669"/>
    <property type="project" value="InterPro"/>
</dbReference>
<dbReference type="Proteomes" id="UP000377595">
    <property type="component" value="Unassembled WGS sequence"/>
</dbReference>
<evidence type="ECO:0000259" key="8">
    <source>
        <dbReference type="PROSITE" id="PS50928"/>
    </source>
</evidence>
<keyword evidence="10" id="KW-1185">Reference proteome</keyword>
<dbReference type="GO" id="GO:0005886">
    <property type="term" value="C:plasma membrane"/>
    <property type="evidence" value="ECO:0007669"/>
    <property type="project" value="UniProtKB-SubCell"/>
</dbReference>
<accession>A0A5M3XV40</accession>
<dbReference type="AlphaFoldDB" id="A0A5M3XV40"/>
<evidence type="ECO:0000256" key="3">
    <source>
        <dbReference type="ARBA" id="ARBA00022475"/>
    </source>
</evidence>
<evidence type="ECO:0000313" key="9">
    <source>
        <dbReference type="EMBL" id="GES23899.1"/>
    </source>
</evidence>
<dbReference type="InterPro" id="IPR000515">
    <property type="entry name" value="MetI-like"/>
</dbReference>
<feature type="transmembrane region" description="Helical" evidence="7">
    <location>
        <begin position="173"/>
        <end position="195"/>
    </location>
</feature>
<feature type="transmembrane region" description="Helical" evidence="7">
    <location>
        <begin position="123"/>
        <end position="140"/>
    </location>
</feature>
<evidence type="ECO:0000256" key="7">
    <source>
        <dbReference type="RuleBase" id="RU363032"/>
    </source>
</evidence>
<feature type="transmembrane region" description="Helical" evidence="7">
    <location>
        <begin position="29"/>
        <end position="48"/>
    </location>
</feature>
<evidence type="ECO:0000256" key="5">
    <source>
        <dbReference type="ARBA" id="ARBA00022989"/>
    </source>
</evidence>
<dbReference type="Pfam" id="PF00528">
    <property type="entry name" value="BPD_transp_1"/>
    <property type="match status" value="1"/>
</dbReference>
<protein>
    <submittedName>
        <fullName evidence="9">Sugar ABC transporter permease</fullName>
    </submittedName>
</protein>
<feature type="domain" description="ABC transmembrane type-1" evidence="8">
    <location>
        <begin position="86"/>
        <end position="299"/>
    </location>
</feature>
<dbReference type="InterPro" id="IPR035906">
    <property type="entry name" value="MetI-like_sf"/>
</dbReference>
<evidence type="ECO:0000256" key="4">
    <source>
        <dbReference type="ARBA" id="ARBA00022692"/>
    </source>
</evidence>
<keyword evidence="3" id="KW-1003">Cell membrane</keyword>
<gene>
    <name evidence="9" type="primary">msmF_3</name>
    <name evidence="9" type="ORF">Aple_067980</name>
</gene>
<reference evidence="9 10" key="1">
    <citation type="submission" date="2019-10" db="EMBL/GenBank/DDBJ databases">
        <title>Whole genome shotgun sequence of Acrocarpospora pleiomorpha NBRC 16267.</title>
        <authorList>
            <person name="Ichikawa N."/>
            <person name="Kimura A."/>
            <person name="Kitahashi Y."/>
            <person name="Komaki H."/>
            <person name="Oguchi A."/>
        </authorList>
    </citation>
    <scope>NUCLEOTIDE SEQUENCE [LARGE SCALE GENOMIC DNA]</scope>
    <source>
        <strain evidence="9 10">NBRC 16267</strain>
    </source>
</reference>
<dbReference type="PANTHER" id="PTHR30193:SF37">
    <property type="entry name" value="INNER MEMBRANE ABC TRANSPORTER PERMEASE PROTEIN YCJO"/>
    <property type="match status" value="1"/>
</dbReference>
<evidence type="ECO:0000256" key="6">
    <source>
        <dbReference type="ARBA" id="ARBA00023136"/>
    </source>
</evidence>
<comment type="caution">
    <text evidence="9">The sequence shown here is derived from an EMBL/GenBank/DDBJ whole genome shotgun (WGS) entry which is preliminary data.</text>
</comment>
<dbReference type="CDD" id="cd06261">
    <property type="entry name" value="TM_PBP2"/>
    <property type="match status" value="1"/>
</dbReference>